<organism evidence="2 3">
    <name type="scientific">Psychromonas aquatilis</name>
    <dbReference type="NCBI Taxonomy" id="2005072"/>
    <lineage>
        <taxon>Bacteria</taxon>
        <taxon>Pseudomonadati</taxon>
        <taxon>Pseudomonadota</taxon>
        <taxon>Gammaproteobacteria</taxon>
        <taxon>Alteromonadales</taxon>
        <taxon>Psychromonadaceae</taxon>
        <taxon>Psychromonas</taxon>
    </lineage>
</organism>
<dbReference type="InterPro" id="IPR001584">
    <property type="entry name" value="Integrase_cat-core"/>
</dbReference>
<dbReference type="InterPro" id="IPR050900">
    <property type="entry name" value="Transposase_IS3/IS150/IS904"/>
</dbReference>
<evidence type="ECO:0000313" key="2">
    <source>
        <dbReference type="EMBL" id="MEL0630934.1"/>
    </source>
</evidence>
<dbReference type="EMBL" id="JBAKAZ010000149">
    <property type="protein sequence ID" value="MEL0630934.1"/>
    <property type="molecule type" value="Genomic_DNA"/>
</dbReference>
<feature type="domain" description="Integrase catalytic" evidence="1">
    <location>
        <begin position="57"/>
        <end position="150"/>
    </location>
</feature>
<dbReference type="PANTHER" id="PTHR46889">
    <property type="entry name" value="TRANSPOSASE INSF FOR INSERTION SEQUENCE IS3B-RELATED"/>
    <property type="match status" value="1"/>
</dbReference>
<reference evidence="2 3" key="1">
    <citation type="submission" date="2024-02" db="EMBL/GenBank/DDBJ databases">
        <title>Bacteria isolated from the canopy kelp, Nereocystis luetkeana.</title>
        <authorList>
            <person name="Pfister C.A."/>
            <person name="Younker I.T."/>
            <person name="Light S.H."/>
        </authorList>
    </citation>
    <scope>NUCLEOTIDE SEQUENCE [LARGE SCALE GENOMIC DNA]</scope>
    <source>
        <strain evidence="2 3">TI.1.05</strain>
    </source>
</reference>
<protein>
    <submittedName>
        <fullName evidence="2">DDE-type integrase/transposase/recombinase</fullName>
    </submittedName>
</protein>
<feature type="non-terminal residue" evidence="2">
    <location>
        <position position="1"/>
    </location>
</feature>
<dbReference type="Gene3D" id="3.30.420.10">
    <property type="entry name" value="Ribonuclease H-like superfamily/Ribonuclease H"/>
    <property type="match status" value="1"/>
</dbReference>
<evidence type="ECO:0000313" key="3">
    <source>
        <dbReference type="Proteomes" id="UP001369082"/>
    </source>
</evidence>
<feature type="non-terminal residue" evidence="2">
    <location>
        <position position="150"/>
    </location>
</feature>
<dbReference type="PROSITE" id="PS50994">
    <property type="entry name" value="INTEGRASE"/>
    <property type="match status" value="1"/>
</dbReference>
<dbReference type="Proteomes" id="UP001369082">
    <property type="component" value="Unassembled WGS sequence"/>
</dbReference>
<dbReference type="InterPro" id="IPR012337">
    <property type="entry name" value="RNaseH-like_sf"/>
</dbReference>
<sequence>SVLAICNSKEYASLPPSQIVPSLLDSGVYIASVSTFYRVLKQVGQLVHRGRSKVRKKVSKPTTYTTNKANEVWSWDITYCHSKVRGQYYYLYMIEDIYSRKIVGYEVYENECGIKAGELLERTCWREKIGRNPLVLHSDNGAPMKAVTMK</sequence>
<dbReference type="InterPro" id="IPR036397">
    <property type="entry name" value="RNaseH_sf"/>
</dbReference>
<dbReference type="RefSeq" id="WP_341599107.1">
    <property type="nucleotide sequence ID" value="NZ_JBAKAZ010000149.1"/>
</dbReference>
<evidence type="ECO:0000259" key="1">
    <source>
        <dbReference type="PROSITE" id="PS50994"/>
    </source>
</evidence>
<name>A0ABU9GUD2_9GAMM</name>
<proteinExistence type="predicted"/>
<keyword evidence="3" id="KW-1185">Reference proteome</keyword>
<gene>
    <name evidence="2" type="ORF">V6256_15215</name>
</gene>
<accession>A0ABU9GUD2</accession>
<dbReference type="SUPFAM" id="SSF53098">
    <property type="entry name" value="Ribonuclease H-like"/>
    <property type="match status" value="1"/>
</dbReference>
<comment type="caution">
    <text evidence="2">The sequence shown here is derived from an EMBL/GenBank/DDBJ whole genome shotgun (WGS) entry which is preliminary data.</text>
</comment>
<dbReference type="PANTHER" id="PTHR46889:SF5">
    <property type="entry name" value="INTEGRASE PROTEIN"/>
    <property type="match status" value="1"/>
</dbReference>
<dbReference type="Pfam" id="PF00665">
    <property type="entry name" value="rve"/>
    <property type="match status" value="1"/>
</dbReference>